<dbReference type="Gene3D" id="1.10.10.60">
    <property type="entry name" value="Homeodomain-like"/>
    <property type="match status" value="2"/>
</dbReference>
<dbReference type="Pfam" id="PF12833">
    <property type="entry name" value="HTH_18"/>
    <property type="match status" value="1"/>
</dbReference>
<keyword evidence="6" id="KW-1185">Reference proteome</keyword>
<keyword evidence="1" id="KW-0805">Transcription regulation</keyword>
<dbReference type="PANTHER" id="PTHR47893:SF1">
    <property type="entry name" value="REGULATORY PROTEIN PCHR"/>
    <property type="match status" value="1"/>
</dbReference>
<dbReference type="InterPro" id="IPR020449">
    <property type="entry name" value="Tscrpt_reg_AraC-type_HTH"/>
</dbReference>
<organism evidence="5 6">
    <name type="scientific">Niastella yeongjuensis</name>
    <dbReference type="NCBI Taxonomy" id="354355"/>
    <lineage>
        <taxon>Bacteria</taxon>
        <taxon>Pseudomonadati</taxon>
        <taxon>Bacteroidota</taxon>
        <taxon>Chitinophagia</taxon>
        <taxon>Chitinophagales</taxon>
        <taxon>Chitinophagaceae</taxon>
        <taxon>Niastella</taxon>
    </lineage>
</organism>
<evidence type="ECO:0000259" key="4">
    <source>
        <dbReference type="PROSITE" id="PS01124"/>
    </source>
</evidence>
<evidence type="ECO:0000256" key="2">
    <source>
        <dbReference type="ARBA" id="ARBA00023125"/>
    </source>
</evidence>
<dbReference type="PROSITE" id="PS01124">
    <property type="entry name" value="HTH_ARAC_FAMILY_2"/>
    <property type="match status" value="1"/>
</dbReference>
<evidence type="ECO:0000256" key="1">
    <source>
        <dbReference type="ARBA" id="ARBA00023015"/>
    </source>
</evidence>
<dbReference type="InterPro" id="IPR018060">
    <property type="entry name" value="HTH_AraC"/>
</dbReference>
<feature type="domain" description="HTH araC/xylS-type" evidence="4">
    <location>
        <begin position="226"/>
        <end position="323"/>
    </location>
</feature>
<dbReference type="GO" id="GO:0003700">
    <property type="term" value="F:DNA-binding transcription factor activity"/>
    <property type="evidence" value="ECO:0007669"/>
    <property type="project" value="InterPro"/>
</dbReference>
<dbReference type="PROSITE" id="PS00041">
    <property type="entry name" value="HTH_ARAC_FAMILY_1"/>
    <property type="match status" value="1"/>
</dbReference>
<comment type="caution">
    <text evidence="5">The sequence shown here is derived from an EMBL/GenBank/DDBJ whole genome shotgun (WGS) entry which is preliminary data.</text>
</comment>
<dbReference type="PRINTS" id="PR00032">
    <property type="entry name" value="HTHARAC"/>
</dbReference>
<dbReference type="SMART" id="SM00342">
    <property type="entry name" value="HTH_ARAC"/>
    <property type="match status" value="1"/>
</dbReference>
<dbReference type="Proteomes" id="UP000192610">
    <property type="component" value="Unassembled WGS sequence"/>
</dbReference>
<name>A0A1V9FC06_9BACT</name>
<dbReference type="RefSeq" id="WP_081197100.1">
    <property type="nucleotide sequence ID" value="NZ_FOCZ01000010.1"/>
</dbReference>
<proteinExistence type="predicted"/>
<protein>
    <recommendedName>
        <fullName evidence="4">HTH araC/xylS-type domain-containing protein</fullName>
    </recommendedName>
</protein>
<dbReference type="PANTHER" id="PTHR47893">
    <property type="entry name" value="REGULATORY PROTEIN PCHR"/>
    <property type="match status" value="1"/>
</dbReference>
<evidence type="ECO:0000313" key="5">
    <source>
        <dbReference type="EMBL" id="OQP55894.1"/>
    </source>
</evidence>
<dbReference type="EMBL" id="LVXG01000002">
    <property type="protein sequence ID" value="OQP55894.1"/>
    <property type="molecule type" value="Genomic_DNA"/>
</dbReference>
<dbReference type="InterPro" id="IPR018062">
    <property type="entry name" value="HTH_AraC-typ_CS"/>
</dbReference>
<dbReference type="AlphaFoldDB" id="A0A1V9FC06"/>
<keyword evidence="3" id="KW-0804">Transcription</keyword>
<dbReference type="OrthoDB" id="799767at2"/>
<dbReference type="STRING" id="354355.SAMN05660816_05056"/>
<evidence type="ECO:0000313" key="6">
    <source>
        <dbReference type="Proteomes" id="UP000192610"/>
    </source>
</evidence>
<dbReference type="InterPro" id="IPR009057">
    <property type="entry name" value="Homeodomain-like_sf"/>
</dbReference>
<evidence type="ECO:0000256" key="3">
    <source>
        <dbReference type="ARBA" id="ARBA00023163"/>
    </source>
</evidence>
<dbReference type="SUPFAM" id="SSF46689">
    <property type="entry name" value="Homeodomain-like"/>
    <property type="match status" value="1"/>
</dbReference>
<dbReference type="InterPro" id="IPR053142">
    <property type="entry name" value="PchR_regulatory_protein"/>
</dbReference>
<sequence>MKEENKFKRKEDFNPFFQLHDGLVREYALPFPDRTGTVKITSAGGIGIIDSINYTTTITTPWQHFNALPFVEMNFMLQGNMYQTHEGVLNRCLYGKDYHNILFNPYSNEKNELIGTGTYRMFGVHIQPEKMIALLSGYIPELAPVADKIASGTSFVMQAPQKQLTGHMRFIFDTIWQCPDSPGLRSLFIESQILSLLSLQCEVLLKPSTPVAKPVKLQASDKEKIYHARDILTARCDNPPSLAALSKLCGINEFKLKKGFKQLFENSVVAFVNEHRLNEAKRLIYEGEKNMSTIAYELGYAHPQHFQRAFKKKFGVTPGSLLK</sequence>
<reference evidence="6" key="1">
    <citation type="submission" date="2016-04" db="EMBL/GenBank/DDBJ databases">
        <authorList>
            <person name="Chen L."/>
            <person name="Zhuang W."/>
            <person name="Wang G."/>
        </authorList>
    </citation>
    <scope>NUCLEOTIDE SEQUENCE [LARGE SCALE GENOMIC DNA]</scope>
    <source>
        <strain evidence="6">17621</strain>
    </source>
</reference>
<accession>A0A1V9FC06</accession>
<gene>
    <name evidence="5" type="ORF">A4H97_20095</name>
</gene>
<keyword evidence="2" id="KW-0238">DNA-binding</keyword>
<dbReference type="GO" id="GO:0043565">
    <property type="term" value="F:sequence-specific DNA binding"/>
    <property type="evidence" value="ECO:0007669"/>
    <property type="project" value="InterPro"/>
</dbReference>